<dbReference type="Proteomes" id="UP000541558">
    <property type="component" value="Unassembled WGS sequence"/>
</dbReference>
<reference evidence="1 2" key="1">
    <citation type="journal article" date="2020" name="ISME J.">
        <title>Uncovering the hidden diversity of litter-decomposition mechanisms in mushroom-forming fungi.</title>
        <authorList>
            <person name="Floudas D."/>
            <person name="Bentzer J."/>
            <person name="Ahren D."/>
            <person name="Johansson T."/>
            <person name="Persson P."/>
            <person name="Tunlid A."/>
        </authorList>
    </citation>
    <scope>NUCLEOTIDE SEQUENCE [LARGE SCALE GENOMIC DNA]</scope>
    <source>
        <strain evidence="1 2">CBS 175.51</strain>
    </source>
</reference>
<sequence>MIEEKDVLRIINPRSIQANAASWYSPSKDLEVVSEVMLPHIFISSTFTKVTFKRAKPLEYHLRGVAEQVICIVLAAIKARVYPINE</sequence>
<keyword evidence="2" id="KW-1185">Reference proteome</keyword>
<evidence type="ECO:0000313" key="1">
    <source>
        <dbReference type="EMBL" id="KAF5336848.1"/>
    </source>
</evidence>
<gene>
    <name evidence="1" type="ORF">D9611_003206</name>
</gene>
<dbReference type="OrthoDB" id="10483605at2759"/>
<evidence type="ECO:0000313" key="2">
    <source>
        <dbReference type="Proteomes" id="UP000541558"/>
    </source>
</evidence>
<organism evidence="1 2">
    <name type="scientific">Ephemerocybe angulata</name>
    <dbReference type="NCBI Taxonomy" id="980116"/>
    <lineage>
        <taxon>Eukaryota</taxon>
        <taxon>Fungi</taxon>
        <taxon>Dikarya</taxon>
        <taxon>Basidiomycota</taxon>
        <taxon>Agaricomycotina</taxon>
        <taxon>Agaricomycetes</taxon>
        <taxon>Agaricomycetidae</taxon>
        <taxon>Agaricales</taxon>
        <taxon>Agaricineae</taxon>
        <taxon>Psathyrellaceae</taxon>
        <taxon>Ephemerocybe</taxon>
    </lineage>
</organism>
<dbReference type="EMBL" id="JAACJK010000057">
    <property type="protein sequence ID" value="KAF5336848.1"/>
    <property type="molecule type" value="Genomic_DNA"/>
</dbReference>
<name>A0A8H5C9X0_9AGAR</name>
<protein>
    <submittedName>
        <fullName evidence="1">Uncharacterized protein</fullName>
    </submittedName>
</protein>
<comment type="caution">
    <text evidence="1">The sequence shown here is derived from an EMBL/GenBank/DDBJ whole genome shotgun (WGS) entry which is preliminary data.</text>
</comment>
<dbReference type="AlphaFoldDB" id="A0A8H5C9X0"/>
<proteinExistence type="predicted"/>
<accession>A0A8H5C9X0</accession>